<dbReference type="InterPro" id="IPR010982">
    <property type="entry name" value="Lambda_DNA-bd_dom_sf"/>
</dbReference>
<dbReference type="PANTHER" id="PTHR46558:SF11">
    <property type="entry name" value="HTH-TYPE TRANSCRIPTIONAL REGULATOR XRE"/>
    <property type="match status" value="1"/>
</dbReference>
<gene>
    <name evidence="4" type="ORF">H8S11_06830</name>
</gene>
<feature type="transmembrane region" description="Helical" evidence="2">
    <location>
        <begin position="102"/>
        <end position="126"/>
    </location>
</feature>
<evidence type="ECO:0000256" key="1">
    <source>
        <dbReference type="ARBA" id="ARBA00023125"/>
    </source>
</evidence>
<reference evidence="4" key="1">
    <citation type="submission" date="2020-08" db="EMBL/GenBank/DDBJ databases">
        <title>Genome public.</title>
        <authorList>
            <person name="Liu C."/>
            <person name="Sun Q."/>
        </authorList>
    </citation>
    <scope>NUCLEOTIDE SEQUENCE</scope>
    <source>
        <strain evidence="4">NSJ-23</strain>
    </source>
</reference>
<keyword evidence="2" id="KW-1133">Transmembrane helix</keyword>
<keyword evidence="2" id="KW-0472">Membrane</keyword>
<dbReference type="Gene3D" id="1.10.260.40">
    <property type="entry name" value="lambda repressor-like DNA-binding domains"/>
    <property type="match status" value="1"/>
</dbReference>
<dbReference type="CDD" id="cd00093">
    <property type="entry name" value="HTH_XRE"/>
    <property type="match status" value="1"/>
</dbReference>
<accession>A0A8J6J9Q4</accession>
<sequence>MDNIRFGAFVAQLRKEQGLTQKGLADRLNVTDKAVSKWETGKGFPDVKLLEPLAQALGISLVELIRGEKDPRDSLTAAEAEAVVSQAMDQSQRITARRYLKLLRWLLTSIAAICAVGPLTQLALALELFFTGSKLFATGTSHMGHIGGVDGPTSIFVSSAPLPTWLSIGLPTLLLVLCIILAFRVWKLERKLK</sequence>
<keyword evidence="2" id="KW-0812">Transmembrane</keyword>
<evidence type="ECO:0000256" key="2">
    <source>
        <dbReference type="SAM" id="Phobius"/>
    </source>
</evidence>
<dbReference type="PANTHER" id="PTHR46558">
    <property type="entry name" value="TRACRIPTIONAL REGULATORY PROTEIN-RELATED-RELATED"/>
    <property type="match status" value="1"/>
</dbReference>
<keyword evidence="5" id="KW-1185">Reference proteome</keyword>
<dbReference type="PROSITE" id="PS50943">
    <property type="entry name" value="HTH_CROC1"/>
    <property type="match status" value="1"/>
</dbReference>
<dbReference type="Proteomes" id="UP000628736">
    <property type="component" value="Unassembled WGS sequence"/>
</dbReference>
<dbReference type="RefSeq" id="WP_186852614.1">
    <property type="nucleotide sequence ID" value="NZ_JACOPO010000003.1"/>
</dbReference>
<protein>
    <submittedName>
        <fullName evidence="4">Helix-turn-helix transcriptional regulator</fullName>
    </submittedName>
</protein>
<feature type="transmembrane region" description="Helical" evidence="2">
    <location>
        <begin position="165"/>
        <end position="186"/>
    </location>
</feature>
<evidence type="ECO:0000259" key="3">
    <source>
        <dbReference type="PROSITE" id="PS50943"/>
    </source>
</evidence>
<dbReference type="Pfam" id="PF01381">
    <property type="entry name" value="HTH_3"/>
    <property type="match status" value="1"/>
</dbReference>
<dbReference type="EMBL" id="JACOPO010000003">
    <property type="protein sequence ID" value="MBC5722522.1"/>
    <property type="molecule type" value="Genomic_DNA"/>
</dbReference>
<evidence type="ECO:0000313" key="5">
    <source>
        <dbReference type="Proteomes" id="UP000628736"/>
    </source>
</evidence>
<dbReference type="GO" id="GO:0003677">
    <property type="term" value="F:DNA binding"/>
    <property type="evidence" value="ECO:0007669"/>
    <property type="project" value="UniProtKB-KW"/>
</dbReference>
<organism evidence="4 5">
    <name type="scientific">Flintibacter hominis</name>
    <dbReference type="NCBI Taxonomy" id="2763048"/>
    <lineage>
        <taxon>Bacteria</taxon>
        <taxon>Bacillati</taxon>
        <taxon>Bacillota</taxon>
        <taxon>Clostridia</taxon>
        <taxon>Eubacteriales</taxon>
        <taxon>Flintibacter</taxon>
    </lineage>
</organism>
<dbReference type="InterPro" id="IPR001387">
    <property type="entry name" value="Cro/C1-type_HTH"/>
</dbReference>
<keyword evidence="1" id="KW-0238">DNA-binding</keyword>
<name>A0A8J6J9Q4_9FIRM</name>
<dbReference type="AlphaFoldDB" id="A0A8J6J9Q4"/>
<dbReference type="SMART" id="SM00530">
    <property type="entry name" value="HTH_XRE"/>
    <property type="match status" value="1"/>
</dbReference>
<evidence type="ECO:0000313" key="4">
    <source>
        <dbReference type="EMBL" id="MBC5722522.1"/>
    </source>
</evidence>
<proteinExistence type="predicted"/>
<dbReference type="SUPFAM" id="SSF47413">
    <property type="entry name" value="lambda repressor-like DNA-binding domains"/>
    <property type="match status" value="1"/>
</dbReference>
<comment type="caution">
    <text evidence="4">The sequence shown here is derived from an EMBL/GenBank/DDBJ whole genome shotgun (WGS) entry which is preliminary data.</text>
</comment>
<feature type="domain" description="HTH cro/C1-type" evidence="3">
    <location>
        <begin position="10"/>
        <end position="64"/>
    </location>
</feature>